<dbReference type="AlphaFoldDB" id="A0A553NNS0"/>
<gene>
    <name evidence="2" type="ORF">TCAL_05155</name>
</gene>
<dbReference type="STRING" id="6832.A0A553NNS0"/>
<dbReference type="Gene3D" id="3.20.20.80">
    <property type="entry name" value="Glycosidases"/>
    <property type="match status" value="1"/>
</dbReference>
<sequence>MARPPRPQAGLHWLHLDGKGARPKLGHLRDTLLWLENTLGTGSGRPTWGLVLELEDQWPLAHHPRVGLAFSAADPAGPDSQSEPDSGADSGLPPIPGASPSAESDWAGFLQFVDRVLGWPMIALIQTAGHAEFVLKHEAWRSFREVQTYAQCWDCSGRSSSVYEWLQAYASAVVEYVQDTVGVPLFALHLGGDEVWQLGQGPASQAECLARACQPIDLYLDHLTRLARYLHARYPTLRLLFWDDMLRSVPLAQLLPRRASLCRLEPVVWQYTPQLNLSHLWPKYDQLFSRIWAGSAFKGATASCAKVPLLQHHIQNHLSWHAEIREAVPAAKFQGLIFTGWARFDHFSALCELWPVGLPSLVCCHRAFVRGAFTEPDRVDCSRLIGLPAEVPLVTHTCPSVPHPAQDWPLTFPGGSVFLLMNEFVVLEHEIQTFLASDALATWFSPFHQAHPRRVSNLHVSPLLSQCSNLKSRLDSWWPTFNRAARPILFDQDRQEWKMSFVDGPLDRLTDLSRKMTHCLNLVR</sequence>
<dbReference type="PANTHER" id="PTHR21040">
    <property type="entry name" value="BCDNA.GH04120"/>
    <property type="match status" value="1"/>
</dbReference>
<dbReference type="InterPro" id="IPR017853">
    <property type="entry name" value="GH"/>
</dbReference>
<name>A0A553NNS0_TIGCA</name>
<protein>
    <recommendedName>
        <fullName evidence="4">Beta-N-acetylhexosaminidase</fullName>
    </recommendedName>
</protein>
<dbReference type="PANTHER" id="PTHR21040:SF8">
    <property type="entry name" value="BCDNA.GH04120"/>
    <property type="match status" value="1"/>
</dbReference>
<comment type="caution">
    <text evidence="2">The sequence shown here is derived from an EMBL/GenBank/DDBJ whole genome shotgun (WGS) entry which is preliminary data.</text>
</comment>
<reference evidence="2 3" key="1">
    <citation type="journal article" date="2018" name="Nat. Ecol. Evol.">
        <title>Genomic signatures of mitonuclear coevolution across populations of Tigriopus californicus.</title>
        <authorList>
            <person name="Barreto F.S."/>
            <person name="Watson E.T."/>
            <person name="Lima T.G."/>
            <person name="Willett C.S."/>
            <person name="Edmands S."/>
            <person name="Li W."/>
            <person name="Burton R.S."/>
        </authorList>
    </citation>
    <scope>NUCLEOTIDE SEQUENCE [LARGE SCALE GENOMIC DNA]</scope>
    <source>
        <strain evidence="2 3">San Diego</strain>
    </source>
</reference>
<evidence type="ECO:0008006" key="4">
    <source>
        <dbReference type="Google" id="ProtNLM"/>
    </source>
</evidence>
<feature type="region of interest" description="Disordered" evidence="1">
    <location>
        <begin position="71"/>
        <end position="97"/>
    </location>
</feature>
<dbReference type="SUPFAM" id="SSF51445">
    <property type="entry name" value="(Trans)glycosidases"/>
    <property type="match status" value="1"/>
</dbReference>
<evidence type="ECO:0000256" key="1">
    <source>
        <dbReference type="SAM" id="MobiDB-lite"/>
    </source>
</evidence>
<dbReference type="GO" id="GO:0015929">
    <property type="term" value="F:hexosaminidase activity"/>
    <property type="evidence" value="ECO:0007669"/>
    <property type="project" value="InterPro"/>
</dbReference>
<evidence type="ECO:0000313" key="2">
    <source>
        <dbReference type="EMBL" id="TRY67091.1"/>
    </source>
</evidence>
<organism evidence="2 3">
    <name type="scientific">Tigriopus californicus</name>
    <name type="common">Marine copepod</name>
    <dbReference type="NCBI Taxonomy" id="6832"/>
    <lineage>
        <taxon>Eukaryota</taxon>
        <taxon>Metazoa</taxon>
        <taxon>Ecdysozoa</taxon>
        <taxon>Arthropoda</taxon>
        <taxon>Crustacea</taxon>
        <taxon>Multicrustacea</taxon>
        <taxon>Hexanauplia</taxon>
        <taxon>Copepoda</taxon>
        <taxon>Harpacticoida</taxon>
        <taxon>Harpacticidae</taxon>
        <taxon>Tigriopus</taxon>
    </lineage>
</organism>
<dbReference type="InterPro" id="IPR038901">
    <property type="entry name" value="HEXDC-like"/>
</dbReference>
<keyword evidence="3" id="KW-1185">Reference proteome</keyword>
<accession>A0A553NNS0</accession>
<dbReference type="Proteomes" id="UP000318571">
    <property type="component" value="Chromosome 4"/>
</dbReference>
<proteinExistence type="predicted"/>
<dbReference type="EMBL" id="VCGU01000011">
    <property type="protein sequence ID" value="TRY67091.1"/>
    <property type="molecule type" value="Genomic_DNA"/>
</dbReference>
<evidence type="ECO:0000313" key="3">
    <source>
        <dbReference type="Proteomes" id="UP000318571"/>
    </source>
</evidence>